<proteinExistence type="predicted"/>
<dbReference type="STRING" id="1802694.A2918_00755"/>
<reference evidence="1 2" key="1">
    <citation type="journal article" date="2016" name="Nat. Commun.">
        <title>Thousands of microbial genomes shed light on interconnected biogeochemical processes in an aquifer system.</title>
        <authorList>
            <person name="Anantharaman K."/>
            <person name="Brown C.T."/>
            <person name="Hug L.A."/>
            <person name="Sharon I."/>
            <person name="Castelle C.J."/>
            <person name="Probst A.J."/>
            <person name="Thomas B.C."/>
            <person name="Singh A."/>
            <person name="Wilkins M.J."/>
            <person name="Karaoz U."/>
            <person name="Brodie E.L."/>
            <person name="Williams K.H."/>
            <person name="Hubbard S.S."/>
            <person name="Banfield J.F."/>
        </authorList>
    </citation>
    <scope>NUCLEOTIDE SEQUENCE [LARGE SCALE GENOMIC DNA]</scope>
</reference>
<gene>
    <name evidence="1" type="ORF">A2918_00755</name>
</gene>
<name>A0A1F8GFU1_9BACT</name>
<dbReference type="Proteomes" id="UP000178227">
    <property type="component" value="Unassembled WGS sequence"/>
</dbReference>
<evidence type="ECO:0000313" key="2">
    <source>
        <dbReference type="Proteomes" id="UP000178227"/>
    </source>
</evidence>
<organism evidence="1 2">
    <name type="scientific">Candidatus Yanofskybacteria bacterium RIFCSPLOWO2_01_FULL_42_49</name>
    <dbReference type="NCBI Taxonomy" id="1802694"/>
    <lineage>
        <taxon>Bacteria</taxon>
        <taxon>Candidatus Yanofskyibacteriota</taxon>
    </lineage>
</organism>
<dbReference type="AlphaFoldDB" id="A0A1F8GFU1"/>
<comment type="caution">
    <text evidence="1">The sequence shown here is derived from an EMBL/GenBank/DDBJ whole genome shotgun (WGS) entry which is preliminary data.</text>
</comment>
<dbReference type="EMBL" id="MGKI01000001">
    <property type="protein sequence ID" value="OGN23588.1"/>
    <property type="molecule type" value="Genomic_DNA"/>
</dbReference>
<evidence type="ECO:0000313" key="1">
    <source>
        <dbReference type="EMBL" id="OGN23588.1"/>
    </source>
</evidence>
<sequence length="92" mass="10707">MSSSIKTNKKALFQAIYESIKIFFYEYGSSRYFYQVLWQFFNSELRFRFSDRFFGFLATAAKGGEMGSDYFQDTQPSRICQRVGGRLASLGD</sequence>
<protein>
    <submittedName>
        <fullName evidence="1">Uncharacterized protein</fullName>
    </submittedName>
</protein>
<accession>A0A1F8GFU1</accession>